<name>A0A8J5L1N7_ZINOF</name>
<dbReference type="InterPro" id="IPR050361">
    <property type="entry name" value="MPP/UQCRC_Complex"/>
</dbReference>
<reference evidence="2 3" key="1">
    <citation type="submission" date="2020-08" db="EMBL/GenBank/DDBJ databases">
        <title>Plant Genome Project.</title>
        <authorList>
            <person name="Zhang R.-G."/>
        </authorList>
    </citation>
    <scope>NUCLEOTIDE SEQUENCE [LARGE SCALE GENOMIC DNA]</scope>
    <source>
        <tissue evidence="2">Rhizome</tissue>
    </source>
</reference>
<accession>A0A8J5L1N7</accession>
<dbReference type="GO" id="GO:0046872">
    <property type="term" value="F:metal ion binding"/>
    <property type="evidence" value="ECO:0007669"/>
    <property type="project" value="InterPro"/>
</dbReference>
<evidence type="ECO:0000313" key="3">
    <source>
        <dbReference type="Proteomes" id="UP000734854"/>
    </source>
</evidence>
<dbReference type="AlphaFoldDB" id="A0A8J5L1N7"/>
<keyword evidence="3" id="KW-1185">Reference proteome</keyword>
<dbReference type="SUPFAM" id="SSF63411">
    <property type="entry name" value="LuxS/MPP-like metallohydrolase"/>
    <property type="match status" value="1"/>
</dbReference>
<protein>
    <recommendedName>
        <fullName evidence="1">Peptidase M16 C-terminal domain-containing protein</fullName>
    </recommendedName>
</protein>
<dbReference type="PANTHER" id="PTHR11851:SF190">
    <property type="entry name" value="MITOCHONDRIAL-PROCESSING PEPTIDASE SUBUNIT ALPHA"/>
    <property type="match status" value="1"/>
</dbReference>
<dbReference type="EMBL" id="JACMSC010000011">
    <property type="protein sequence ID" value="KAG6501627.1"/>
    <property type="molecule type" value="Genomic_DNA"/>
</dbReference>
<evidence type="ECO:0000313" key="2">
    <source>
        <dbReference type="EMBL" id="KAG6501627.1"/>
    </source>
</evidence>
<feature type="domain" description="Peptidase M16 C-terminal" evidence="1">
    <location>
        <begin position="3"/>
        <end position="64"/>
    </location>
</feature>
<dbReference type="Proteomes" id="UP000734854">
    <property type="component" value="Unassembled WGS sequence"/>
</dbReference>
<dbReference type="Gene3D" id="3.30.830.10">
    <property type="entry name" value="Metalloenzyme, LuxS/M16 peptidase-like"/>
    <property type="match status" value="2"/>
</dbReference>
<dbReference type="Pfam" id="PF05193">
    <property type="entry name" value="Peptidase_M16_C"/>
    <property type="match status" value="1"/>
</dbReference>
<gene>
    <name evidence="2" type="ORF">ZIOFF_041510</name>
</gene>
<organism evidence="2 3">
    <name type="scientific">Zingiber officinale</name>
    <name type="common">Ginger</name>
    <name type="synonym">Amomum zingiber</name>
    <dbReference type="NCBI Taxonomy" id="94328"/>
    <lineage>
        <taxon>Eukaryota</taxon>
        <taxon>Viridiplantae</taxon>
        <taxon>Streptophyta</taxon>
        <taxon>Embryophyta</taxon>
        <taxon>Tracheophyta</taxon>
        <taxon>Spermatophyta</taxon>
        <taxon>Magnoliopsida</taxon>
        <taxon>Liliopsida</taxon>
        <taxon>Zingiberales</taxon>
        <taxon>Zingiberaceae</taxon>
        <taxon>Zingiber</taxon>
    </lineage>
</organism>
<comment type="caution">
    <text evidence="2">The sequence shown here is derived from an EMBL/GenBank/DDBJ whole genome shotgun (WGS) entry which is preliminary data.</text>
</comment>
<dbReference type="InterPro" id="IPR007863">
    <property type="entry name" value="Peptidase_M16_C"/>
</dbReference>
<dbReference type="PANTHER" id="PTHR11851">
    <property type="entry name" value="METALLOPROTEASE"/>
    <property type="match status" value="1"/>
</dbReference>
<evidence type="ECO:0000259" key="1">
    <source>
        <dbReference type="Pfam" id="PF05193"/>
    </source>
</evidence>
<dbReference type="GO" id="GO:0005739">
    <property type="term" value="C:mitochondrion"/>
    <property type="evidence" value="ECO:0007669"/>
    <property type="project" value="TreeGrafter"/>
</dbReference>
<sequence>MFQKLMGGGGSFSAGGPGKGMQSRLYINVLSQFPQLESFSAFNSRYNHTGLFGIQATCVSSSASSVCQDVVFYPYIVNAKLEVGLAGNCNAPSVVVHNADTYGPDFTSKAVDLAARELLAVAIPGQAILMNLESKKVSSEDIGRQILTYGERKPVEHFLKAIDQLTLKDIVYLAETLISSPLTLASWGDVIRVPSYESVSRKFHSK</sequence>
<proteinExistence type="predicted"/>
<dbReference type="InterPro" id="IPR011249">
    <property type="entry name" value="Metalloenz_LuxS/M16"/>
</dbReference>